<evidence type="ECO:0000259" key="5">
    <source>
        <dbReference type="PROSITE" id="PS50042"/>
    </source>
</evidence>
<dbReference type="PROSITE" id="PS50009">
    <property type="entry name" value="RASGEF_CAT"/>
    <property type="match status" value="1"/>
</dbReference>
<dbReference type="InterPro" id="IPR001895">
    <property type="entry name" value="RASGEF_cat_dom"/>
</dbReference>
<sequence>TPDNDHNQFMDRYVFYRFCFDDQNIANSIISIDDKRVAESELQQSLSTLAQLAPDAIFRQILRKIPQERTEEEIESVYEELLHIKALSHLSNSVKKELSSCISFESHQKKGTVLFNQGDCGTCWYIILSGSVNVVIAGKGVVCTLHEGDDFGKLALVNEAPRAATIITSESNCQFLRVDKSHFDRILRDVEANTVRLKEHGKEVLVLQKMATTQSVQNFSGENSASHYKYMVMAGTPDKMIEYLLETRLDAISFEDKNGDTLLQDFLLTYPIFISWKHMCNQLMRYYRIDELNARQEKEFIIANKRRVVRFMHYWFTISGEAFLKNKIVWSFVDDIMEALQRDVQKYKTFEDQILTIKTMTEAKAIRLSTVNELNALNFTNEWSPHNKWSSLRENDEIICRVYCADHTYTTLKISVDTKAETIKTQAAEKLGMEKFDELVLVELKSNGERLPFRDTEVSIPTALTVNGRIFVSHVNHLEALTTLTEQDGPSQGTATQLEEFSSQEFAYYLTLHGWQLFCNLHDYELIYHVFGRHNFAEITANLDVFLRHFNEIQYWIITEIVLEKTLSRRVQLLRKFIKIAGHCKDYQNLNAFFAIIMGLSNVAVSRLTQTWERLPNKMKRTFSQYESLIDPSRNHRRYRILVSKMSSPIIPFMPLLLKDITFAHEGNKTYIDQGLVNFEKMHIISQTLRTIRECKSGNIRLEPPQQQTSQKKLSSSQTLQQYIQEIKVIDCQRRLTQLSHSLEHRKT</sequence>
<feature type="domain" description="Ras-associating" evidence="6">
    <location>
        <begin position="396"/>
        <end position="477"/>
    </location>
</feature>
<evidence type="ECO:0000313" key="9">
    <source>
        <dbReference type="Proteomes" id="UP001497444"/>
    </source>
</evidence>
<comment type="caution">
    <text evidence="8">The sequence shown here is derived from an EMBL/GenBank/DDBJ whole genome shotgun (WGS) entry which is preliminary data.</text>
</comment>
<evidence type="ECO:0000259" key="4">
    <source>
        <dbReference type="PROSITE" id="PS50009"/>
    </source>
</evidence>
<dbReference type="PANTHER" id="PTHR23113">
    <property type="entry name" value="GUANINE NUCLEOTIDE EXCHANGE FACTOR"/>
    <property type="match status" value="1"/>
</dbReference>
<evidence type="ECO:0000259" key="6">
    <source>
        <dbReference type="PROSITE" id="PS50200"/>
    </source>
</evidence>
<keyword evidence="9" id="KW-1185">Reference proteome</keyword>
<dbReference type="Proteomes" id="UP001497444">
    <property type="component" value="Unassembled WGS sequence"/>
</dbReference>
<dbReference type="SUPFAM" id="SSF54236">
    <property type="entry name" value="Ubiquitin-like"/>
    <property type="match status" value="1"/>
</dbReference>
<protein>
    <recommendedName>
        <fullName evidence="10">Rap guanine nucleotide exchange factor 4</fullName>
    </recommendedName>
</protein>
<name>A0ABP0VJX5_9BRYO</name>
<dbReference type="InterPro" id="IPR008937">
    <property type="entry name" value="Ras-like_GEF"/>
</dbReference>
<dbReference type="Pfam" id="PF00617">
    <property type="entry name" value="RasGEF"/>
    <property type="match status" value="1"/>
</dbReference>
<dbReference type="PROSITE" id="PS50042">
    <property type="entry name" value="CNMP_BINDING_3"/>
    <property type="match status" value="1"/>
</dbReference>
<dbReference type="Gene3D" id="1.20.870.10">
    <property type="entry name" value="Son of sevenless (SoS) protein Chain: S domain 1"/>
    <property type="match status" value="1"/>
</dbReference>
<dbReference type="PROSITE" id="PS50200">
    <property type="entry name" value="RA"/>
    <property type="match status" value="1"/>
</dbReference>
<organism evidence="8 9">
    <name type="scientific">Sphagnum jensenii</name>
    <dbReference type="NCBI Taxonomy" id="128206"/>
    <lineage>
        <taxon>Eukaryota</taxon>
        <taxon>Viridiplantae</taxon>
        <taxon>Streptophyta</taxon>
        <taxon>Embryophyta</taxon>
        <taxon>Bryophyta</taxon>
        <taxon>Sphagnophytina</taxon>
        <taxon>Sphagnopsida</taxon>
        <taxon>Sphagnales</taxon>
        <taxon>Sphagnaceae</taxon>
        <taxon>Sphagnum</taxon>
    </lineage>
</organism>
<gene>
    <name evidence="8" type="ORF">CSSPJE1EN1_LOCUS29614</name>
</gene>
<dbReference type="SMART" id="SM00147">
    <property type="entry name" value="RasGEF"/>
    <property type="match status" value="1"/>
</dbReference>
<dbReference type="PROSITE" id="PS50212">
    <property type="entry name" value="RASGEF_NTER"/>
    <property type="match status" value="1"/>
</dbReference>
<dbReference type="Gene3D" id="2.60.120.10">
    <property type="entry name" value="Jelly Rolls"/>
    <property type="match status" value="1"/>
</dbReference>
<feature type="domain" description="N-terminal Ras-GEF" evidence="7">
    <location>
        <begin position="228"/>
        <end position="362"/>
    </location>
</feature>
<dbReference type="SMART" id="SM00100">
    <property type="entry name" value="cNMP"/>
    <property type="match status" value="1"/>
</dbReference>
<evidence type="ECO:0000313" key="8">
    <source>
        <dbReference type="EMBL" id="CAK9254236.1"/>
    </source>
</evidence>
<dbReference type="InterPro" id="IPR000651">
    <property type="entry name" value="Ras-like_Gua-exchang_fac_N"/>
</dbReference>
<dbReference type="InterPro" id="IPR018490">
    <property type="entry name" value="cNMP-bd_dom_sf"/>
</dbReference>
<dbReference type="InterPro" id="IPR023578">
    <property type="entry name" value="Ras_GEF_dom_sf"/>
</dbReference>
<dbReference type="SUPFAM" id="SSF51206">
    <property type="entry name" value="cAMP-binding domain-like"/>
    <property type="match status" value="1"/>
</dbReference>
<dbReference type="InterPro" id="IPR029071">
    <property type="entry name" value="Ubiquitin-like_domsf"/>
</dbReference>
<feature type="domain" description="Cyclic nucleotide-binding" evidence="5">
    <location>
        <begin position="86"/>
        <end position="187"/>
    </location>
</feature>
<dbReference type="CDD" id="cd00038">
    <property type="entry name" value="CAP_ED"/>
    <property type="match status" value="1"/>
</dbReference>
<dbReference type="PANTHER" id="PTHR23113:SF327">
    <property type="entry name" value="EXCHANGE PROTEIN DIRECTLY ACTIVATED BY CAMP, ISOFORM E"/>
    <property type="match status" value="1"/>
</dbReference>
<dbReference type="InterPro" id="IPR036964">
    <property type="entry name" value="RASGEF_cat_dom_sf"/>
</dbReference>
<dbReference type="Gene3D" id="3.10.20.90">
    <property type="entry name" value="Phosphatidylinositol 3-kinase Catalytic Subunit, Chain A, domain 1"/>
    <property type="match status" value="1"/>
</dbReference>
<proteinExistence type="inferred from homology"/>
<dbReference type="InterPro" id="IPR014710">
    <property type="entry name" value="RmlC-like_jellyroll"/>
</dbReference>
<keyword evidence="2 3" id="KW-0344">Guanine-nucleotide releasing factor</keyword>
<dbReference type="InterPro" id="IPR019804">
    <property type="entry name" value="Ras_G-nucl-exch_fac_CS"/>
</dbReference>
<dbReference type="EMBL" id="CAXAQS010000998">
    <property type="protein sequence ID" value="CAK9254236.1"/>
    <property type="molecule type" value="Genomic_DNA"/>
</dbReference>
<dbReference type="Pfam" id="PF00027">
    <property type="entry name" value="cNMP_binding"/>
    <property type="match status" value="1"/>
</dbReference>
<evidence type="ECO:0000256" key="2">
    <source>
        <dbReference type="ARBA" id="ARBA00022658"/>
    </source>
</evidence>
<comment type="similarity">
    <text evidence="1">Belongs to the RAPGEF2 family.</text>
</comment>
<dbReference type="InterPro" id="IPR000159">
    <property type="entry name" value="RA_dom"/>
</dbReference>
<feature type="domain" description="Ras-GEF" evidence="4">
    <location>
        <begin position="502"/>
        <end position="746"/>
    </location>
</feature>
<dbReference type="Gene3D" id="1.10.840.10">
    <property type="entry name" value="Ras guanine-nucleotide exchange factors catalytic domain"/>
    <property type="match status" value="1"/>
</dbReference>
<dbReference type="SMART" id="SM00229">
    <property type="entry name" value="RasGEFN"/>
    <property type="match status" value="1"/>
</dbReference>
<evidence type="ECO:0000259" key="7">
    <source>
        <dbReference type="PROSITE" id="PS50212"/>
    </source>
</evidence>
<feature type="non-terminal residue" evidence="8">
    <location>
        <position position="1"/>
    </location>
</feature>
<dbReference type="InterPro" id="IPR000595">
    <property type="entry name" value="cNMP-bd_dom"/>
</dbReference>
<dbReference type="Pfam" id="PF00618">
    <property type="entry name" value="RasGEF_N"/>
    <property type="match status" value="1"/>
</dbReference>
<dbReference type="PROSITE" id="PS00720">
    <property type="entry name" value="RASGEF"/>
    <property type="match status" value="1"/>
</dbReference>
<dbReference type="CDD" id="cd00155">
    <property type="entry name" value="RasGEF"/>
    <property type="match status" value="1"/>
</dbReference>
<accession>A0ABP0VJX5</accession>
<reference evidence="8" key="1">
    <citation type="submission" date="2024-02" db="EMBL/GenBank/DDBJ databases">
        <authorList>
            <consortium name="ELIXIR-Norway"/>
            <consortium name="Elixir Norway"/>
        </authorList>
    </citation>
    <scope>NUCLEOTIDE SEQUENCE</scope>
</reference>
<dbReference type="SUPFAM" id="SSF48366">
    <property type="entry name" value="Ras GEF"/>
    <property type="match status" value="1"/>
</dbReference>
<evidence type="ECO:0000256" key="1">
    <source>
        <dbReference type="ARBA" id="ARBA00010829"/>
    </source>
</evidence>
<evidence type="ECO:0008006" key="10">
    <source>
        <dbReference type="Google" id="ProtNLM"/>
    </source>
</evidence>
<evidence type="ECO:0000256" key="3">
    <source>
        <dbReference type="PROSITE-ProRule" id="PRU00168"/>
    </source>
</evidence>